<dbReference type="PANTHER" id="PTHR10997:SF8">
    <property type="entry name" value="EXPORTIN-2"/>
    <property type="match status" value="1"/>
</dbReference>
<dbReference type="OrthoDB" id="3268246at2759"/>
<evidence type="ECO:0000256" key="5">
    <source>
        <dbReference type="ARBA" id="ARBA00022490"/>
    </source>
</evidence>
<dbReference type="Pfam" id="PF03810">
    <property type="entry name" value="IBN_N"/>
    <property type="match status" value="1"/>
</dbReference>
<evidence type="ECO:0000313" key="10">
    <source>
        <dbReference type="Proteomes" id="UP000279259"/>
    </source>
</evidence>
<evidence type="ECO:0000313" key="9">
    <source>
        <dbReference type="EMBL" id="RSH92803.1"/>
    </source>
</evidence>
<evidence type="ECO:0000256" key="6">
    <source>
        <dbReference type="ARBA" id="ARBA00022927"/>
    </source>
</evidence>
<keyword evidence="7" id="KW-0539">Nucleus</keyword>
<dbReference type="InterPro" id="IPR013713">
    <property type="entry name" value="XPO2_central"/>
</dbReference>
<dbReference type="InterPro" id="IPR011989">
    <property type="entry name" value="ARM-like"/>
</dbReference>
<dbReference type="FunFam" id="1.25.10.10:FF:000057">
    <property type="entry name" value="Exportin-2 isoform 1"/>
    <property type="match status" value="1"/>
</dbReference>
<dbReference type="Pfam" id="PF03378">
    <property type="entry name" value="CAS_CSE1"/>
    <property type="match status" value="1"/>
</dbReference>
<dbReference type="SMART" id="SM00913">
    <property type="entry name" value="IBN_N"/>
    <property type="match status" value="1"/>
</dbReference>
<evidence type="ECO:0000259" key="8">
    <source>
        <dbReference type="PROSITE" id="PS50166"/>
    </source>
</evidence>
<evidence type="ECO:0000256" key="4">
    <source>
        <dbReference type="ARBA" id="ARBA00022448"/>
    </source>
</evidence>
<feature type="domain" description="Importin N-terminal" evidence="8">
    <location>
        <begin position="29"/>
        <end position="101"/>
    </location>
</feature>
<dbReference type="SUPFAM" id="SSF48371">
    <property type="entry name" value="ARM repeat"/>
    <property type="match status" value="1"/>
</dbReference>
<dbReference type="PROSITE" id="PS50166">
    <property type="entry name" value="IMPORTIN_B_NT"/>
    <property type="match status" value="1"/>
</dbReference>
<evidence type="ECO:0000256" key="1">
    <source>
        <dbReference type="ARBA" id="ARBA00004123"/>
    </source>
</evidence>
<keyword evidence="4" id="KW-0813">Transport</keyword>
<dbReference type="GO" id="GO:0005829">
    <property type="term" value="C:cytosol"/>
    <property type="evidence" value="ECO:0007669"/>
    <property type="project" value="TreeGrafter"/>
</dbReference>
<name>A0A427YNZ0_9TREE</name>
<dbReference type="PANTHER" id="PTHR10997">
    <property type="entry name" value="IMPORTIN-7, 8, 11"/>
    <property type="match status" value="1"/>
</dbReference>
<comment type="similarity">
    <text evidence="3">Belongs to the XPO2/CSE1 family.</text>
</comment>
<sequence>MNPSPETLTALSTTLASTVSPDAATRRAAEEQLRQGEKQPGFLIVVLTLVNTATIDMVVRQTAGVYFKNAVKRLWTGEEDVQIPPEDKASIKTNLVPIMIELGTPATARLQSQIGEALSMIASQDFPDQWEGLVDELVQSLSPDNFVINNGVLATAHSIFRRWRSQFRSDRLYSEINFVLSRFCQPYFELFSHVDRLLSTPAGQPLPENASLPLLAQSLLLLIELFHDLSSQDLPPFFEENLNTFMGTPGGDASDGWLRKYLSWEREELKGDDEDEAPGPLQKIRGAICEITELYALKYADEFPQLQSFVQGVWNMLTTVGPGTREDLLVAAALRFLSVVVKMGSHREMFAAKETLNVFCQQIILPNMSLRQHEEEMFEDDPAEYIRRDLEVATESETRRQAATEFTRALMENFEKDVTDIIKGYITEYLQHYASSPAEQWKSKDTAIYLLTSIASRGATQQLGVTSTNVLVDVVDFFGQNVFSDLQAAPGSVHPILVVDAIKFLYTFRNQLTKDQLLSVLPLLVQHLNSDNYVIYSYAAITIERILFIKVDRQALFTQADVRPFAENILMALFSNIEKGGTPEKIAENDYLMKCAMRTIITARQSLTPVYEGVLNRLVNILGEISKNPSNPKFNQYCFESISALIRFVCEGSPAALPVFERSIFGPAQVILAQDVAEFIPYIFQLLAQLLELHPSNELTPEYQALLGPLLSAQLWEQRGNIPALARIWKALIMRGASAIAAGGQVQGLLGIFQRLVNSKINDVYAYELVQALYEFVPLDVMRSFSQTIFMLLLTRLQSKPSTQFSQSFLYFLCFLCAIDNVGPDFVITTIDAIQPGLFGNILTGVVLSNTQKAPARSRKVIEVGLTKALSKSEAILTETHTQFWVPIFLALIDMFNLPQDITYTADGAAAATGEDLSNLDPEEAGFQSSFSKLGASEKSVHDPVKDVVDEKLFASKELARRSKEKPGVISGLVQQAKQAEEAGVSNFVAYMTANGQSLA</sequence>
<keyword evidence="6" id="KW-0653">Protein transport</keyword>
<dbReference type="Pfam" id="PF08506">
    <property type="entry name" value="Cse1"/>
    <property type="match status" value="1"/>
</dbReference>
<protein>
    <submittedName>
        <fullName evidence="9">Importin-alpha export receptor</fullName>
    </submittedName>
</protein>
<dbReference type="AlphaFoldDB" id="A0A427YNZ0"/>
<dbReference type="STRING" id="1890683.A0A427YNZ0"/>
<evidence type="ECO:0000256" key="2">
    <source>
        <dbReference type="ARBA" id="ARBA00004496"/>
    </source>
</evidence>
<gene>
    <name evidence="9" type="primary">CSE1</name>
    <name evidence="9" type="ORF">EHS25_008249</name>
</gene>
<comment type="subcellular location">
    <subcellularLocation>
        <location evidence="2">Cytoplasm</location>
    </subcellularLocation>
    <subcellularLocation>
        <location evidence="1">Nucleus</location>
    </subcellularLocation>
</comment>
<reference evidence="9 10" key="1">
    <citation type="submission" date="2018-11" db="EMBL/GenBank/DDBJ databases">
        <title>Genome sequence of Saitozyma podzolica DSM 27192.</title>
        <authorList>
            <person name="Aliyu H."/>
            <person name="Gorte O."/>
            <person name="Ochsenreither K."/>
        </authorList>
    </citation>
    <scope>NUCLEOTIDE SEQUENCE [LARGE SCALE GENOMIC DNA]</scope>
    <source>
        <strain evidence="9 10">DSM 27192</strain>
    </source>
</reference>
<dbReference type="GO" id="GO:0005049">
    <property type="term" value="F:nuclear export signal receptor activity"/>
    <property type="evidence" value="ECO:0007669"/>
    <property type="project" value="TreeGrafter"/>
</dbReference>
<dbReference type="Proteomes" id="UP000279259">
    <property type="component" value="Unassembled WGS sequence"/>
</dbReference>
<comment type="caution">
    <text evidence="9">The sequence shown here is derived from an EMBL/GenBank/DDBJ whole genome shotgun (WGS) entry which is preliminary data.</text>
</comment>
<evidence type="ECO:0000256" key="3">
    <source>
        <dbReference type="ARBA" id="ARBA00008669"/>
    </source>
</evidence>
<evidence type="ECO:0000256" key="7">
    <source>
        <dbReference type="ARBA" id="ARBA00023242"/>
    </source>
</evidence>
<dbReference type="InterPro" id="IPR001494">
    <property type="entry name" value="Importin-beta_N"/>
</dbReference>
<proteinExistence type="inferred from homology"/>
<keyword evidence="9" id="KW-0675">Receptor</keyword>
<dbReference type="GO" id="GO:0006606">
    <property type="term" value="P:protein import into nucleus"/>
    <property type="evidence" value="ECO:0007669"/>
    <property type="project" value="TreeGrafter"/>
</dbReference>
<accession>A0A427YNZ0</accession>
<dbReference type="GO" id="GO:0031267">
    <property type="term" value="F:small GTPase binding"/>
    <property type="evidence" value="ECO:0007669"/>
    <property type="project" value="InterPro"/>
</dbReference>
<dbReference type="Gene3D" id="1.25.10.10">
    <property type="entry name" value="Leucine-rich Repeat Variant"/>
    <property type="match status" value="1"/>
</dbReference>
<dbReference type="InterPro" id="IPR016024">
    <property type="entry name" value="ARM-type_fold"/>
</dbReference>
<organism evidence="9 10">
    <name type="scientific">Saitozyma podzolica</name>
    <dbReference type="NCBI Taxonomy" id="1890683"/>
    <lineage>
        <taxon>Eukaryota</taxon>
        <taxon>Fungi</taxon>
        <taxon>Dikarya</taxon>
        <taxon>Basidiomycota</taxon>
        <taxon>Agaricomycotina</taxon>
        <taxon>Tremellomycetes</taxon>
        <taxon>Tremellales</taxon>
        <taxon>Trimorphomycetaceae</taxon>
        <taxon>Saitozyma</taxon>
    </lineage>
</organism>
<dbReference type="EMBL" id="RSCD01000005">
    <property type="protein sequence ID" value="RSH92803.1"/>
    <property type="molecule type" value="Genomic_DNA"/>
</dbReference>
<keyword evidence="10" id="KW-1185">Reference proteome</keyword>
<dbReference type="GO" id="GO:0005635">
    <property type="term" value="C:nuclear envelope"/>
    <property type="evidence" value="ECO:0007669"/>
    <property type="project" value="TreeGrafter"/>
</dbReference>
<keyword evidence="5" id="KW-0963">Cytoplasm</keyword>
<dbReference type="GO" id="GO:0006611">
    <property type="term" value="P:protein export from nucleus"/>
    <property type="evidence" value="ECO:0007669"/>
    <property type="project" value="TreeGrafter"/>
</dbReference>
<dbReference type="InterPro" id="IPR005043">
    <property type="entry name" value="XPO2_C"/>
</dbReference>